<feature type="region of interest" description="Disordered" evidence="1">
    <location>
        <begin position="221"/>
        <end position="272"/>
    </location>
</feature>
<protein>
    <submittedName>
        <fullName evidence="2">Uncharacterized protein</fullName>
    </submittedName>
</protein>
<reference evidence="2" key="1">
    <citation type="submission" date="2022-11" db="EMBL/GenBank/DDBJ databases">
        <authorList>
            <person name="Petersen C."/>
        </authorList>
    </citation>
    <scope>NUCLEOTIDE SEQUENCE</scope>
    <source>
        <strain evidence="2">IBT 29864</strain>
    </source>
</reference>
<dbReference type="RefSeq" id="XP_056550071.1">
    <property type="nucleotide sequence ID" value="XM_056704111.1"/>
</dbReference>
<reference evidence="2" key="2">
    <citation type="journal article" date="2023" name="IMA Fungus">
        <title>Comparative genomic study of the Penicillium genus elucidates a diverse pangenome and 15 lateral gene transfer events.</title>
        <authorList>
            <person name="Petersen C."/>
            <person name="Sorensen T."/>
            <person name="Nielsen M.R."/>
            <person name="Sondergaard T.E."/>
            <person name="Sorensen J.L."/>
            <person name="Fitzpatrick D.A."/>
            <person name="Frisvad J.C."/>
            <person name="Nielsen K.L."/>
        </authorList>
    </citation>
    <scope>NUCLEOTIDE SEQUENCE</scope>
    <source>
        <strain evidence="2">IBT 29864</strain>
    </source>
</reference>
<accession>A0A9W9RFU7</accession>
<dbReference type="GeneID" id="81443290"/>
<dbReference type="EMBL" id="JAPZBS010000009">
    <property type="protein sequence ID" value="KAJ5358785.1"/>
    <property type="molecule type" value="Genomic_DNA"/>
</dbReference>
<keyword evidence="3" id="KW-1185">Reference proteome</keyword>
<dbReference type="OrthoDB" id="4357842at2759"/>
<evidence type="ECO:0000313" key="3">
    <source>
        <dbReference type="Proteomes" id="UP001147782"/>
    </source>
</evidence>
<gene>
    <name evidence="2" type="ORF">N7496_011198</name>
</gene>
<organism evidence="2 3">
    <name type="scientific">Penicillium cataractarum</name>
    <dbReference type="NCBI Taxonomy" id="2100454"/>
    <lineage>
        <taxon>Eukaryota</taxon>
        <taxon>Fungi</taxon>
        <taxon>Dikarya</taxon>
        <taxon>Ascomycota</taxon>
        <taxon>Pezizomycotina</taxon>
        <taxon>Eurotiomycetes</taxon>
        <taxon>Eurotiomycetidae</taxon>
        <taxon>Eurotiales</taxon>
        <taxon>Aspergillaceae</taxon>
        <taxon>Penicillium</taxon>
    </lineage>
</organism>
<comment type="caution">
    <text evidence="2">The sequence shown here is derived from an EMBL/GenBank/DDBJ whole genome shotgun (WGS) entry which is preliminary data.</text>
</comment>
<proteinExistence type="predicted"/>
<sequence>MSTSGDELPYKLINNIPVPLLRSRDDWPMWKEYIEKTAKICGVWEYCDPAIDEDEHLEQKATLSEPTFNAVRPDACSITDLDDADFKKLRAMREKAIDAIEELIYASVSGKYKKYIDFETPYYQLTALDKFVSSPSADDINAISSEWLALQQLGEKSDIQEYVTRWKELFKKCLDLKLVDGSQDEALGKSLMDSQDPATMWKALQFQSWFVKPELSEFDTDDTYTWGPAPELNSESDDKSQKEDEDYDDSWTSEAVEHSDDEGEDTFQTWGQ</sequence>
<dbReference type="AlphaFoldDB" id="A0A9W9RFU7"/>
<dbReference type="Proteomes" id="UP001147782">
    <property type="component" value="Unassembled WGS sequence"/>
</dbReference>
<name>A0A9W9RFU7_9EURO</name>
<evidence type="ECO:0000256" key="1">
    <source>
        <dbReference type="SAM" id="MobiDB-lite"/>
    </source>
</evidence>
<evidence type="ECO:0000313" key="2">
    <source>
        <dbReference type="EMBL" id="KAJ5358785.1"/>
    </source>
</evidence>